<reference evidence="2" key="1">
    <citation type="submission" date="2020-05" db="EMBL/GenBank/DDBJ databases">
        <title>Phylogenomic resolution of chytrid fungi.</title>
        <authorList>
            <person name="Stajich J.E."/>
            <person name="Amses K."/>
            <person name="Simmons R."/>
            <person name="Seto K."/>
            <person name="Myers J."/>
            <person name="Bonds A."/>
            <person name="Quandt C.A."/>
            <person name="Barry K."/>
            <person name="Liu P."/>
            <person name="Grigoriev I."/>
            <person name="Longcore J.E."/>
            <person name="James T.Y."/>
        </authorList>
    </citation>
    <scope>NUCLEOTIDE SEQUENCE</scope>
    <source>
        <strain evidence="2">JEL0318</strain>
    </source>
</reference>
<dbReference type="Proteomes" id="UP001212841">
    <property type="component" value="Unassembled WGS sequence"/>
</dbReference>
<evidence type="ECO:0000256" key="1">
    <source>
        <dbReference type="SAM" id="MobiDB-lite"/>
    </source>
</evidence>
<evidence type="ECO:0000313" key="2">
    <source>
        <dbReference type="EMBL" id="KAJ3054693.1"/>
    </source>
</evidence>
<feature type="region of interest" description="Disordered" evidence="1">
    <location>
        <begin position="315"/>
        <end position="359"/>
    </location>
</feature>
<protein>
    <submittedName>
        <fullName evidence="2">Uncharacterized protein</fullName>
    </submittedName>
</protein>
<name>A0AAD5SJG2_9FUNG</name>
<dbReference type="AlphaFoldDB" id="A0AAD5SJG2"/>
<organism evidence="2 3">
    <name type="scientific">Rhizophlyctis rosea</name>
    <dbReference type="NCBI Taxonomy" id="64517"/>
    <lineage>
        <taxon>Eukaryota</taxon>
        <taxon>Fungi</taxon>
        <taxon>Fungi incertae sedis</taxon>
        <taxon>Chytridiomycota</taxon>
        <taxon>Chytridiomycota incertae sedis</taxon>
        <taxon>Chytridiomycetes</taxon>
        <taxon>Rhizophlyctidales</taxon>
        <taxon>Rhizophlyctidaceae</taxon>
        <taxon>Rhizophlyctis</taxon>
    </lineage>
</organism>
<evidence type="ECO:0000313" key="3">
    <source>
        <dbReference type="Proteomes" id="UP001212841"/>
    </source>
</evidence>
<accession>A0AAD5SJG2</accession>
<feature type="compositionally biased region" description="Low complexity" evidence="1">
    <location>
        <begin position="329"/>
        <end position="352"/>
    </location>
</feature>
<dbReference type="EMBL" id="JADGJD010000121">
    <property type="protein sequence ID" value="KAJ3054693.1"/>
    <property type="molecule type" value="Genomic_DNA"/>
</dbReference>
<comment type="caution">
    <text evidence="2">The sequence shown here is derived from an EMBL/GenBank/DDBJ whole genome shotgun (WGS) entry which is preliminary data.</text>
</comment>
<gene>
    <name evidence="2" type="ORF">HK097_001100</name>
</gene>
<proteinExistence type="predicted"/>
<sequence length="443" mass="47927">MIGDPYYSVIESPALTMKVEVTVAGELFVFNVPVGPGVTIADASVSLSFVKDDASPFVAEPELFEVDAPRRLETSFSPLPTNSPQLIPTYIPYPGDDTSSSSSDEDVPYHMAGPYTPFFDHIGHASELLFSSGASDTTCGCGRDESEHGLRAGSKHGYEDDFEEDEDEVDMVQKMKREMEEMILGGVEEVSQASVFEASVQRAFSESAIANVGSDAFSATAFSAPKPRPVSFDGFNMDVAQHTAKWVEEISKDTIASQFDAIFNRRKTIALQAGSGFIPTSTAVQTDSFTSGESAKKTEGTQTFTLRRALSLPSLSVAPKPTTKIPQILSTSTQTTPNTTSTSTQSTPLSSTRGTDPITTLLPKTQFTQTRKVTIDSSTYTDERDLAATRRSRSASPCRRSAYLPLAEKPLQPIPELKIEEVESEGEGKVAGDEEFVIVEEDL</sequence>
<keyword evidence="3" id="KW-1185">Reference proteome</keyword>